<dbReference type="PATRIC" id="fig|1263870.3.peg.551"/>
<evidence type="ECO:0000259" key="4">
    <source>
        <dbReference type="SMART" id="SM00382"/>
    </source>
</evidence>
<comment type="catalytic activity">
    <reaction evidence="2">
        <text>arsenite(in) + ATP + H2O = arsenite(out) + ADP + phosphate + H(+)</text>
        <dbReference type="Rhea" id="RHEA:11348"/>
        <dbReference type="ChEBI" id="CHEBI:15377"/>
        <dbReference type="ChEBI" id="CHEBI:15378"/>
        <dbReference type="ChEBI" id="CHEBI:29242"/>
        <dbReference type="ChEBI" id="CHEBI:30616"/>
        <dbReference type="ChEBI" id="CHEBI:43474"/>
        <dbReference type="ChEBI" id="CHEBI:456216"/>
        <dbReference type="EC" id="7.3.2.7"/>
    </reaction>
</comment>
<dbReference type="InterPro" id="IPR027417">
    <property type="entry name" value="P-loop_NTPase"/>
</dbReference>
<dbReference type="Pfam" id="PF02374">
    <property type="entry name" value="ArsA_ATPase"/>
    <property type="match status" value="3"/>
</dbReference>
<proteinExistence type="inferred from homology"/>
<dbReference type="NCBIfam" id="TIGR00345">
    <property type="entry name" value="GET3_arsA_TRC40"/>
    <property type="match status" value="1"/>
</dbReference>
<dbReference type="OrthoDB" id="9780677at2"/>
<sequence>MQFLQQPTRNLFFTGKGGVGKTSMACATAVQLADRGHRVLLVSTDPASNLDEVLGTQLGSVPTPLDSVPNLDAMNIDPETAAKEYRERMVGPYRGVLPDTAVASMEEQFSGSCTLEIAAFDEFARLLGDQQATQNYDHVVFDTAPTGHTLRLLTLPSAWSGFIETNTSGTSCLGPLAGLQAQQQIYKQTVNALCDADTTTLVLVTRPEPSAFQEASRTSEELKAIGVTHQHLIVNGVFHSEDRSDPIAVAMQKRGDQALQTMPATIGALPQTTVPLSARGLMGVDSLRRVGEPPAEDLSADPDPQLPAIAADEFETLIDDLASVGHGVVLAMGKGGVGKTTVASAVAVALADRGFEVHLSTTDPAAHLAATLAAGELPSLTVGRIDPAEETAKYTAEVLATAGDDLDTEGRALLEEDLRSPCTEEIAVFRAFAKAVAEGSDRFVVLDTAPTGHTILLLDSALAYHREVSRQTNEISEEVANLLPRLRDPQFTRVLVVTLPEATPVHEAAGLQDDLRRAEIEPFGWVINQSLTPLDVTDRTLRSRQQYERGFIEEVQTEHANRMALIPWRPEPPTGIEGLRDISRHKQMPV</sequence>
<dbReference type="RefSeq" id="WP_008674048.1">
    <property type="nucleotide sequence ID" value="NZ_ANOH01000047.1"/>
</dbReference>
<feature type="domain" description="AAA+ ATPase" evidence="4">
    <location>
        <begin position="325"/>
        <end position="531"/>
    </location>
</feature>
<dbReference type="EMBL" id="ANOH01000047">
    <property type="protein sequence ID" value="EMI58077.1"/>
    <property type="molecule type" value="Genomic_DNA"/>
</dbReference>
<protein>
    <recommendedName>
        <fullName evidence="3">arsenite-transporting ATPase</fullName>
        <ecNumber evidence="3">7.3.2.7</ecNumber>
    </recommendedName>
</protein>
<evidence type="ECO:0000313" key="5">
    <source>
        <dbReference type="EMBL" id="EMI58077.1"/>
    </source>
</evidence>
<dbReference type="GO" id="GO:0016887">
    <property type="term" value="F:ATP hydrolysis activity"/>
    <property type="evidence" value="ECO:0007669"/>
    <property type="project" value="InterPro"/>
</dbReference>
<evidence type="ECO:0000313" key="6">
    <source>
        <dbReference type="Proteomes" id="UP000011885"/>
    </source>
</evidence>
<dbReference type="PANTHER" id="PTHR10803:SF3">
    <property type="entry name" value="ATPASE GET3"/>
    <property type="match status" value="1"/>
</dbReference>
<feature type="domain" description="AAA+ ATPase" evidence="4">
    <location>
        <begin position="7"/>
        <end position="226"/>
    </location>
</feature>
<dbReference type="PIRSF" id="PIRSF001327">
    <property type="entry name" value="Arsenical_pump-driving_ATPase"/>
    <property type="match status" value="1"/>
</dbReference>
<evidence type="ECO:0000256" key="3">
    <source>
        <dbReference type="ARBA" id="ARBA00066752"/>
    </source>
</evidence>
<dbReference type="SMART" id="SM00382">
    <property type="entry name" value="AAA"/>
    <property type="match status" value="2"/>
</dbReference>
<dbReference type="SUPFAM" id="SSF52540">
    <property type="entry name" value="P-loop containing nucleoside triphosphate hydrolases"/>
    <property type="match status" value="2"/>
</dbReference>
<gene>
    <name evidence="5" type="ORF">RSSM_00502</name>
</gene>
<dbReference type="InterPro" id="IPR027541">
    <property type="entry name" value="Ars_ATPase"/>
</dbReference>
<dbReference type="CDD" id="cd02035">
    <property type="entry name" value="ArsA"/>
    <property type="match status" value="2"/>
</dbReference>
<dbReference type="EC" id="7.3.2.7" evidence="3"/>
<dbReference type="GO" id="GO:0015446">
    <property type="term" value="F:ATPase-coupled arsenite transmembrane transporter activity"/>
    <property type="evidence" value="ECO:0007669"/>
    <property type="project" value="UniProtKB-EC"/>
</dbReference>
<evidence type="ECO:0000256" key="1">
    <source>
        <dbReference type="ARBA" id="ARBA00011040"/>
    </source>
</evidence>
<dbReference type="NCBIfam" id="TIGR04291">
    <property type="entry name" value="arsen_driv_ArsA"/>
    <property type="match status" value="1"/>
</dbReference>
<dbReference type="Proteomes" id="UP000011885">
    <property type="component" value="Unassembled WGS sequence"/>
</dbReference>
<comment type="similarity">
    <text evidence="1">Belongs to the arsA ATPase family.</text>
</comment>
<keyword evidence="6" id="KW-1185">Reference proteome</keyword>
<dbReference type="InterPro" id="IPR003593">
    <property type="entry name" value="AAA+_ATPase"/>
</dbReference>
<reference evidence="5 6" key="1">
    <citation type="journal article" date="2013" name="Mar. Genomics">
        <title>Expression of sulfatases in Rhodopirellula baltica and the diversity of sulfatases in the genus Rhodopirellula.</title>
        <authorList>
            <person name="Wegner C.E."/>
            <person name="Richter-Heitmann T."/>
            <person name="Klindworth A."/>
            <person name="Klockow C."/>
            <person name="Richter M."/>
            <person name="Achstetter T."/>
            <person name="Glockner F.O."/>
            <person name="Harder J."/>
        </authorList>
    </citation>
    <scope>NUCLEOTIDE SEQUENCE [LARGE SCALE GENOMIC DNA]</scope>
    <source>
        <strain evidence="5 6">SM41</strain>
    </source>
</reference>
<dbReference type="PANTHER" id="PTHR10803">
    <property type="entry name" value="ARSENICAL PUMP-DRIVING ATPASE ARSENITE-TRANSLOCATING ATPASE"/>
    <property type="match status" value="1"/>
</dbReference>
<dbReference type="Gene3D" id="3.40.50.300">
    <property type="entry name" value="P-loop containing nucleotide triphosphate hydrolases"/>
    <property type="match status" value="2"/>
</dbReference>
<evidence type="ECO:0000256" key="2">
    <source>
        <dbReference type="ARBA" id="ARBA00052296"/>
    </source>
</evidence>
<name>M5U9F5_9BACT</name>
<comment type="caution">
    <text evidence="5">The sequence shown here is derived from an EMBL/GenBank/DDBJ whole genome shotgun (WGS) entry which is preliminary data.</text>
</comment>
<accession>M5U9F5</accession>
<dbReference type="AlphaFoldDB" id="M5U9F5"/>
<dbReference type="GO" id="GO:0005524">
    <property type="term" value="F:ATP binding"/>
    <property type="evidence" value="ECO:0007669"/>
    <property type="project" value="InterPro"/>
</dbReference>
<dbReference type="InterPro" id="IPR025723">
    <property type="entry name" value="ArsA/GET3_ATPase-like"/>
</dbReference>
<dbReference type="InterPro" id="IPR016300">
    <property type="entry name" value="ATPase_ArsA/GET3"/>
</dbReference>
<organism evidence="5 6">
    <name type="scientific">Rhodopirellula sallentina SM41</name>
    <dbReference type="NCBI Taxonomy" id="1263870"/>
    <lineage>
        <taxon>Bacteria</taxon>
        <taxon>Pseudomonadati</taxon>
        <taxon>Planctomycetota</taxon>
        <taxon>Planctomycetia</taxon>
        <taxon>Pirellulales</taxon>
        <taxon>Pirellulaceae</taxon>
        <taxon>Rhodopirellula</taxon>
    </lineage>
</organism>